<sequence>MVQPELSIGDVAARTGLSISQIRFYEDKGLIAPPRDAGGRRRFPRAELRRLSFIRIAQRLGLSLRRIKVALAGVPVDRAPTPADWTLVAEDLHAELTERIEVMTRLRDRLEGCIGCGCLSMKVCPLYNPDDAVGAGRPGAGLVERP</sequence>
<dbReference type="PANTHER" id="PTHR30204">
    <property type="entry name" value="REDOX-CYCLING DRUG-SENSING TRANSCRIPTIONAL ACTIVATOR SOXR"/>
    <property type="match status" value="1"/>
</dbReference>
<dbReference type="InterPro" id="IPR047057">
    <property type="entry name" value="MerR_fam"/>
</dbReference>
<keyword evidence="1" id="KW-0479">Metal-binding</keyword>
<evidence type="ECO:0000313" key="6">
    <source>
        <dbReference type="EMBL" id="CTQ48288.1"/>
    </source>
</evidence>
<evidence type="ECO:0000256" key="1">
    <source>
        <dbReference type="ARBA" id="ARBA00022714"/>
    </source>
</evidence>
<dbReference type="InterPro" id="IPR000551">
    <property type="entry name" value="MerR-type_HTH_dom"/>
</dbReference>
<dbReference type="PRINTS" id="PR00040">
    <property type="entry name" value="HTHMERR"/>
</dbReference>
<name>A0A0M6YD69_9RHOB</name>
<dbReference type="SUPFAM" id="SSF46955">
    <property type="entry name" value="Putative DNA-binding domain"/>
    <property type="match status" value="1"/>
</dbReference>
<dbReference type="GO" id="GO:0003700">
    <property type="term" value="F:DNA-binding transcription factor activity"/>
    <property type="evidence" value="ECO:0007669"/>
    <property type="project" value="InterPro"/>
</dbReference>
<dbReference type="RefSeq" id="WP_055081907.1">
    <property type="nucleotide sequence ID" value="NZ_CXSU01000005.1"/>
</dbReference>
<dbReference type="SMART" id="SM00422">
    <property type="entry name" value="HTH_MERR"/>
    <property type="match status" value="1"/>
</dbReference>
<evidence type="ECO:0000259" key="5">
    <source>
        <dbReference type="PROSITE" id="PS50937"/>
    </source>
</evidence>
<evidence type="ECO:0000256" key="2">
    <source>
        <dbReference type="ARBA" id="ARBA00023004"/>
    </source>
</evidence>
<reference evidence="6 7" key="1">
    <citation type="submission" date="2015-07" db="EMBL/GenBank/DDBJ databases">
        <authorList>
            <person name="Noorani M."/>
        </authorList>
    </citation>
    <scope>NUCLEOTIDE SEQUENCE [LARGE SCALE GENOMIC DNA]</scope>
    <source>
        <strain evidence="6 7">CECT 7802</strain>
    </source>
</reference>
<dbReference type="OrthoDB" id="9802944at2"/>
<dbReference type="GO" id="GO:0003677">
    <property type="term" value="F:DNA binding"/>
    <property type="evidence" value="ECO:0007669"/>
    <property type="project" value="UniProtKB-KW"/>
</dbReference>
<keyword evidence="1" id="KW-0001">2Fe-2S</keyword>
<feature type="domain" description="HTH merR-type" evidence="5">
    <location>
        <begin position="5"/>
        <end position="73"/>
    </location>
</feature>
<dbReference type="PROSITE" id="PS00552">
    <property type="entry name" value="HTH_MERR_1"/>
    <property type="match status" value="1"/>
</dbReference>
<dbReference type="AlphaFoldDB" id="A0A0M6YD69"/>
<accession>A0A0M6YD69</accession>
<evidence type="ECO:0000313" key="7">
    <source>
        <dbReference type="Proteomes" id="UP000049222"/>
    </source>
</evidence>
<dbReference type="GO" id="GO:0051537">
    <property type="term" value="F:2 iron, 2 sulfur cluster binding"/>
    <property type="evidence" value="ECO:0007669"/>
    <property type="project" value="UniProtKB-KW"/>
</dbReference>
<dbReference type="PROSITE" id="PS50937">
    <property type="entry name" value="HTH_MERR_2"/>
    <property type="match status" value="1"/>
</dbReference>
<keyword evidence="2" id="KW-0408">Iron</keyword>
<dbReference type="Proteomes" id="UP000049222">
    <property type="component" value="Unassembled WGS sequence"/>
</dbReference>
<proteinExistence type="predicted"/>
<dbReference type="Pfam" id="PF13411">
    <property type="entry name" value="MerR_1"/>
    <property type="match status" value="1"/>
</dbReference>
<dbReference type="InterPro" id="IPR009061">
    <property type="entry name" value="DNA-bd_dom_put_sf"/>
</dbReference>
<dbReference type="Gene3D" id="1.10.1660.10">
    <property type="match status" value="1"/>
</dbReference>
<protein>
    <submittedName>
        <fullName evidence="6">Redox-sensitive transcriptional activator SoxR</fullName>
    </submittedName>
</protein>
<dbReference type="STRING" id="420998.JDO7802_00290"/>
<dbReference type="PANTHER" id="PTHR30204:SF0">
    <property type="entry name" value="REDOX-SENSITIVE TRANSCRIPTIONAL ACTIVATOR SOXR"/>
    <property type="match status" value="1"/>
</dbReference>
<dbReference type="NCBIfam" id="TIGR01950">
    <property type="entry name" value="SoxR"/>
    <property type="match status" value="1"/>
</dbReference>
<keyword evidence="3" id="KW-0411">Iron-sulfur</keyword>
<gene>
    <name evidence="6" type="primary">soxR</name>
    <name evidence="6" type="ORF">JDO7802_00290</name>
</gene>
<evidence type="ECO:0000256" key="4">
    <source>
        <dbReference type="ARBA" id="ARBA00023125"/>
    </source>
</evidence>
<keyword evidence="4" id="KW-0238">DNA-binding</keyword>
<dbReference type="GO" id="GO:0006979">
    <property type="term" value="P:response to oxidative stress"/>
    <property type="evidence" value="ECO:0007669"/>
    <property type="project" value="InterPro"/>
</dbReference>
<dbReference type="InterPro" id="IPR010211">
    <property type="entry name" value="Redox-sen_tscrpt-act_SoxR"/>
</dbReference>
<dbReference type="EMBL" id="CXSU01000005">
    <property type="protein sequence ID" value="CTQ48288.1"/>
    <property type="molecule type" value="Genomic_DNA"/>
</dbReference>
<organism evidence="6 7">
    <name type="scientific">Jannaschia donghaensis</name>
    <dbReference type="NCBI Taxonomy" id="420998"/>
    <lineage>
        <taxon>Bacteria</taxon>
        <taxon>Pseudomonadati</taxon>
        <taxon>Pseudomonadota</taxon>
        <taxon>Alphaproteobacteria</taxon>
        <taxon>Rhodobacterales</taxon>
        <taxon>Roseobacteraceae</taxon>
        <taxon>Jannaschia</taxon>
    </lineage>
</organism>
<evidence type="ECO:0000256" key="3">
    <source>
        <dbReference type="ARBA" id="ARBA00023014"/>
    </source>
</evidence>
<keyword evidence="7" id="KW-1185">Reference proteome</keyword>